<organism evidence="1 2">
    <name type="scientific">Methanoculleus frigidifontis</name>
    <dbReference type="NCBI Taxonomy" id="2584085"/>
    <lineage>
        <taxon>Archaea</taxon>
        <taxon>Methanobacteriati</taxon>
        <taxon>Methanobacteriota</taxon>
        <taxon>Stenosarchaea group</taxon>
        <taxon>Methanomicrobia</taxon>
        <taxon>Methanomicrobiales</taxon>
        <taxon>Methanomicrobiaceae</taxon>
        <taxon>Methanoculleus</taxon>
    </lineage>
</organism>
<dbReference type="SUPFAM" id="SSF52091">
    <property type="entry name" value="SpoIIaa-like"/>
    <property type="match status" value="1"/>
</dbReference>
<name>A0ABT8M6Y1_9EURY</name>
<accession>A0ABT8M6Y1</accession>
<reference evidence="1" key="1">
    <citation type="submission" date="2019-05" db="EMBL/GenBank/DDBJ databases">
        <title>Methanoculleus sp. FWC-SCC1, a methanogenic archaeon isolated from deep marine cold seep.</title>
        <authorList>
            <person name="Chen Y.-W."/>
            <person name="Chen S.-C."/>
            <person name="Teng N.-H."/>
            <person name="Lai M.-C."/>
        </authorList>
    </citation>
    <scope>NUCLEOTIDE SEQUENCE</scope>
    <source>
        <strain evidence="1">FWC-SCC1</strain>
    </source>
</reference>
<gene>
    <name evidence="1" type="ORF">FGU65_02090</name>
</gene>
<sequence length="134" mass="15696">MFFFPPSEGRLMPVEVTKQEGNIIGFLLRGRLTEADYTEVLLPALDAAIERHEEIRLLLQVEQFEGWTAGGAWEDLKNFPKMRNFERMAVVSDESWDTAMTWMMKAFAGITDMDLKFFREERLSEAWDWVQKPD</sequence>
<dbReference type="Gene3D" id="3.40.50.10600">
    <property type="entry name" value="SpoIIaa-like domains"/>
    <property type="match status" value="1"/>
</dbReference>
<dbReference type="InterPro" id="IPR021866">
    <property type="entry name" value="SpoIIAA-like"/>
</dbReference>
<dbReference type="Proteomes" id="UP001168338">
    <property type="component" value="Unassembled WGS sequence"/>
</dbReference>
<dbReference type="InterPro" id="IPR038396">
    <property type="entry name" value="SpoIIAA-like_sf"/>
</dbReference>
<dbReference type="Pfam" id="PF11964">
    <property type="entry name" value="SpoIIAA-like"/>
    <property type="match status" value="1"/>
</dbReference>
<evidence type="ECO:0000313" key="2">
    <source>
        <dbReference type="Proteomes" id="UP001168338"/>
    </source>
</evidence>
<evidence type="ECO:0000313" key="1">
    <source>
        <dbReference type="EMBL" id="MDN7023698.1"/>
    </source>
</evidence>
<dbReference type="EMBL" id="VCYH01000001">
    <property type="protein sequence ID" value="MDN7023698.1"/>
    <property type="molecule type" value="Genomic_DNA"/>
</dbReference>
<protein>
    <submittedName>
        <fullName evidence="1">STAS/SEC14 domain-containing protein</fullName>
    </submittedName>
</protein>
<proteinExistence type="predicted"/>
<dbReference type="InterPro" id="IPR036513">
    <property type="entry name" value="STAS_dom_sf"/>
</dbReference>
<comment type="caution">
    <text evidence="1">The sequence shown here is derived from an EMBL/GenBank/DDBJ whole genome shotgun (WGS) entry which is preliminary data.</text>
</comment>
<keyword evidence="2" id="KW-1185">Reference proteome</keyword>